<comment type="caution">
    <text evidence="18">The sequence shown here is derived from an EMBL/GenBank/DDBJ whole genome shotgun (WGS) entry which is preliminary data.</text>
</comment>
<dbReference type="GO" id="GO:0005509">
    <property type="term" value="F:calcium ion binding"/>
    <property type="evidence" value="ECO:0007669"/>
    <property type="project" value="TreeGrafter"/>
</dbReference>
<feature type="binding site" evidence="15">
    <location>
        <position position="189"/>
    </location>
    <ligand>
        <name>a divalent metal cation</name>
        <dbReference type="ChEBI" id="CHEBI:60240"/>
    </ligand>
</feature>
<feature type="domain" description="SMP-30/Gluconolactonase/LRE-like region" evidence="17">
    <location>
        <begin position="43"/>
        <end position="300"/>
    </location>
</feature>
<dbReference type="EC" id="3.1.1.17" evidence="7"/>
<protein>
    <recommendedName>
        <fullName evidence="8">Regucalcin</fullName>
        <ecNumber evidence="7">3.1.1.17</ecNumber>
    </recommendedName>
    <alternativeName>
        <fullName evidence="13">Gluconolactonase</fullName>
    </alternativeName>
</protein>
<comment type="subcellular location">
    <subcellularLocation>
        <location evidence="5">Cytoplasm</location>
    </subcellularLocation>
</comment>
<evidence type="ECO:0000256" key="6">
    <source>
        <dbReference type="ARBA" id="ARBA00008853"/>
    </source>
</evidence>
<evidence type="ECO:0000256" key="1">
    <source>
        <dbReference type="ARBA" id="ARBA00001589"/>
    </source>
</evidence>
<feature type="binding site" evidence="15">
    <location>
        <position position="241"/>
    </location>
    <ligand>
        <name>a divalent metal cation</name>
        <dbReference type="ChEBI" id="CHEBI:60240"/>
    </ligand>
</feature>
<comment type="cofactor">
    <cofactor evidence="2">
        <name>Ca(2+)</name>
        <dbReference type="ChEBI" id="CHEBI:29108"/>
    </cofactor>
</comment>
<keyword evidence="9" id="KW-0963">Cytoplasm</keyword>
<evidence type="ECO:0000313" key="18">
    <source>
        <dbReference type="EMBL" id="KAL0106316.1"/>
    </source>
</evidence>
<evidence type="ECO:0000256" key="3">
    <source>
        <dbReference type="ARBA" id="ARBA00001936"/>
    </source>
</evidence>
<keyword evidence="12" id="KW-0106">Calcium</keyword>
<reference evidence="18 19" key="1">
    <citation type="submission" date="2023-03" db="EMBL/GenBank/DDBJ databases">
        <title>High recombination rates correlate with genetic variation in Cardiocondyla obscurior ants.</title>
        <authorList>
            <person name="Errbii M."/>
        </authorList>
    </citation>
    <scope>NUCLEOTIDE SEQUENCE [LARGE SCALE GENOMIC DNA]</scope>
    <source>
        <strain evidence="18">Alpha-2009</strain>
        <tissue evidence="18">Whole body</tissue>
    </source>
</reference>
<dbReference type="GO" id="GO:0019853">
    <property type="term" value="P:L-ascorbic acid biosynthetic process"/>
    <property type="evidence" value="ECO:0007669"/>
    <property type="project" value="TreeGrafter"/>
</dbReference>
<feature type="binding site" evidence="15">
    <location>
        <position position="139"/>
    </location>
    <ligand>
        <name>substrate</name>
    </ligand>
</feature>
<organism evidence="18 19">
    <name type="scientific">Cardiocondyla obscurior</name>
    <dbReference type="NCBI Taxonomy" id="286306"/>
    <lineage>
        <taxon>Eukaryota</taxon>
        <taxon>Metazoa</taxon>
        <taxon>Ecdysozoa</taxon>
        <taxon>Arthropoda</taxon>
        <taxon>Hexapoda</taxon>
        <taxon>Insecta</taxon>
        <taxon>Pterygota</taxon>
        <taxon>Neoptera</taxon>
        <taxon>Endopterygota</taxon>
        <taxon>Hymenoptera</taxon>
        <taxon>Apocrita</taxon>
        <taxon>Aculeata</taxon>
        <taxon>Formicoidea</taxon>
        <taxon>Formicidae</taxon>
        <taxon>Myrmicinae</taxon>
        <taxon>Cardiocondyla</taxon>
    </lineage>
</organism>
<evidence type="ECO:0000256" key="15">
    <source>
        <dbReference type="PIRSR" id="PIRSR605511-2"/>
    </source>
</evidence>
<keyword evidence="15" id="KW-0862">Zinc</keyword>
<dbReference type="PRINTS" id="PR01790">
    <property type="entry name" value="SMP30FAMILY"/>
</dbReference>
<dbReference type="Gene3D" id="2.120.10.30">
    <property type="entry name" value="TolB, C-terminal domain"/>
    <property type="match status" value="1"/>
</dbReference>
<comment type="catalytic activity">
    <reaction evidence="1">
        <text>D-glucono-1,5-lactone + H2O = D-gluconate + H(+)</text>
        <dbReference type="Rhea" id="RHEA:10440"/>
        <dbReference type="ChEBI" id="CHEBI:15377"/>
        <dbReference type="ChEBI" id="CHEBI:15378"/>
        <dbReference type="ChEBI" id="CHEBI:16217"/>
        <dbReference type="ChEBI" id="CHEBI:18391"/>
        <dbReference type="EC" id="3.1.1.17"/>
    </reaction>
</comment>
<dbReference type="AlphaFoldDB" id="A0AAW2EV62"/>
<dbReference type="GO" id="GO:0005737">
    <property type="term" value="C:cytoplasm"/>
    <property type="evidence" value="ECO:0007669"/>
    <property type="project" value="UniProtKB-SubCell"/>
</dbReference>
<comment type="cofactor">
    <cofactor evidence="4">
        <name>Mg(2+)</name>
        <dbReference type="ChEBI" id="CHEBI:18420"/>
    </cofactor>
</comment>
<proteinExistence type="inferred from homology"/>
<evidence type="ECO:0000256" key="4">
    <source>
        <dbReference type="ARBA" id="ARBA00001946"/>
    </source>
</evidence>
<dbReference type="PANTHER" id="PTHR10907:SF66">
    <property type="entry name" value="MIP34848P1-RELATED"/>
    <property type="match status" value="1"/>
</dbReference>
<sequence>MRRTICKYLYWVCVLVALIICKQVESCSSTNVTVEKVTPAYGLSEGPHWDHRIQKLYFVDINNQYIRRLDTATGVVTNAYIANGTVGVVIPVDDSTDELVAGVGKNLVLVTWNGESDQSEVPTKVLCSLDSAQSKTRINDGKVDSSGRFWLGTMGLEVNGQAPPNQGTLYRVDDTRKPEVEISPVSISNGLAWNIEDDTFYYIDSPTRKVVAYDYNPNTGEISNKRIVFDLDDTDLTGLPDGMTIDTQGNLWIALFGGHHVIQVNPKTKKVIRKIKIPAENVTSVTFGGPLLDILYVTTSGFNLTAKQLQETPDAGAVFAVKGLEVRGILSNSFVMMN</sequence>
<dbReference type="EMBL" id="JADYXP020000018">
    <property type="protein sequence ID" value="KAL0106316.1"/>
    <property type="molecule type" value="Genomic_DNA"/>
</dbReference>
<dbReference type="SUPFAM" id="SSF63829">
    <property type="entry name" value="Calcium-dependent phosphotriesterase"/>
    <property type="match status" value="1"/>
</dbReference>
<dbReference type="GO" id="GO:0004341">
    <property type="term" value="F:gluconolactonase activity"/>
    <property type="evidence" value="ECO:0007669"/>
    <property type="project" value="UniProtKB-EC"/>
</dbReference>
<evidence type="ECO:0000256" key="5">
    <source>
        <dbReference type="ARBA" id="ARBA00004496"/>
    </source>
</evidence>
<keyword evidence="16" id="KW-0732">Signal</keyword>
<accession>A0AAW2EV62</accession>
<dbReference type="InterPro" id="IPR005511">
    <property type="entry name" value="SMP-30"/>
</dbReference>
<name>A0AAW2EV62_9HYME</name>
<dbReference type="FunFam" id="2.120.10.30:FF:000027">
    <property type="entry name" value="Regucalcin homologue"/>
    <property type="match status" value="1"/>
</dbReference>
<feature type="binding site" evidence="15">
    <location>
        <position position="137"/>
    </location>
    <ligand>
        <name>substrate</name>
    </ligand>
</feature>
<evidence type="ECO:0000256" key="14">
    <source>
        <dbReference type="PIRSR" id="PIRSR605511-1"/>
    </source>
</evidence>
<evidence type="ECO:0000259" key="17">
    <source>
        <dbReference type="Pfam" id="PF08450"/>
    </source>
</evidence>
<evidence type="ECO:0000256" key="11">
    <source>
        <dbReference type="ARBA" id="ARBA00022801"/>
    </source>
</evidence>
<feature type="signal peptide" evidence="16">
    <location>
        <begin position="1"/>
        <end position="26"/>
    </location>
</feature>
<evidence type="ECO:0000256" key="13">
    <source>
        <dbReference type="ARBA" id="ARBA00032464"/>
    </source>
</evidence>
<evidence type="ECO:0000256" key="2">
    <source>
        <dbReference type="ARBA" id="ARBA00001913"/>
    </source>
</evidence>
<keyword evidence="11" id="KW-0378">Hydrolase</keyword>
<keyword evidence="10 15" id="KW-0479">Metal-binding</keyword>
<evidence type="ECO:0000256" key="16">
    <source>
        <dbReference type="SAM" id="SignalP"/>
    </source>
</evidence>
<evidence type="ECO:0000256" key="9">
    <source>
        <dbReference type="ARBA" id="ARBA00022490"/>
    </source>
</evidence>
<feature type="chain" id="PRO_5043497975" description="Regucalcin" evidence="16">
    <location>
        <begin position="27"/>
        <end position="338"/>
    </location>
</feature>
<feature type="binding site" evidence="15">
    <location>
        <position position="157"/>
    </location>
    <ligand>
        <name>substrate</name>
    </ligand>
</feature>
<dbReference type="InterPro" id="IPR013658">
    <property type="entry name" value="SGL"/>
</dbReference>
<feature type="active site" description="Proton donor/acceptor" evidence="14">
    <location>
        <position position="241"/>
    </location>
</feature>
<dbReference type="Proteomes" id="UP001430953">
    <property type="component" value="Unassembled WGS sequence"/>
</dbReference>
<dbReference type="PANTHER" id="PTHR10907">
    <property type="entry name" value="REGUCALCIN"/>
    <property type="match status" value="1"/>
</dbReference>
<evidence type="ECO:0000256" key="12">
    <source>
        <dbReference type="ARBA" id="ARBA00022837"/>
    </source>
</evidence>
<comment type="cofactor">
    <cofactor evidence="15">
        <name>Zn(2+)</name>
        <dbReference type="ChEBI" id="CHEBI:29105"/>
    </cofactor>
    <text evidence="15">Binds 1 divalent metal cation per subunit.</text>
</comment>
<dbReference type="Pfam" id="PF08450">
    <property type="entry name" value="SGL"/>
    <property type="match status" value="1"/>
</dbReference>
<keyword evidence="19" id="KW-1185">Reference proteome</keyword>
<dbReference type="InterPro" id="IPR011042">
    <property type="entry name" value="6-blade_b-propeller_TolB-like"/>
</dbReference>
<evidence type="ECO:0000256" key="7">
    <source>
        <dbReference type="ARBA" id="ARBA00013227"/>
    </source>
</evidence>
<evidence type="ECO:0000256" key="8">
    <source>
        <dbReference type="ARBA" id="ARBA00016808"/>
    </source>
</evidence>
<evidence type="ECO:0000256" key="10">
    <source>
        <dbReference type="ARBA" id="ARBA00022723"/>
    </source>
</evidence>
<gene>
    <name evidence="18" type="ORF">PUN28_016204</name>
</gene>
<comment type="similarity">
    <text evidence="6">Belongs to the SMP-30/CGR1 family.</text>
</comment>
<evidence type="ECO:0000313" key="19">
    <source>
        <dbReference type="Proteomes" id="UP001430953"/>
    </source>
</evidence>
<comment type="cofactor">
    <cofactor evidence="3">
        <name>Mn(2+)</name>
        <dbReference type="ChEBI" id="CHEBI:29035"/>
    </cofactor>
</comment>
<feature type="binding site" evidence="15">
    <location>
        <position position="45"/>
    </location>
    <ligand>
        <name>a divalent metal cation</name>
        <dbReference type="ChEBI" id="CHEBI:60240"/>
    </ligand>
</feature>